<name>A0ABV3IVD2_9ACTN</name>
<evidence type="ECO:0000313" key="2">
    <source>
        <dbReference type="Proteomes" id="UP001552479"/>
    </source>
</evidence>
<evidence type="ECO:0000313" key="1">
    <source>
        <dbReference type="EMBL" id="MEV4923756.1"/>
    </source>
</evidence>
<dbReference type="EMBL" id="JBFASG010000010">
    <property type="protein sequence ID" value="MEV4923756.1"/>
    <property type="molecule type" value="Genomic_DNA"/>
</dbReference>
<dbReference type="SUPFAM" id="SSF49899">
    <property type="entry name" value="Concanavalin A-like lectins/glucanases"/>
    <property type="match status" value="1"/>
</dbReference>
<keyword evidence="2" id="KW-1185">Reference proteome</keyword>
<sequence length="370" mass="40325">MADPWELILHHTYAGSPGTAYDLSPGHGSHGEPVGDVRFFEDGASPGSGAMQAGNADSGIRVTCGGKEWAELGAVRGEVRFWQDAHKDSRFFQTLVACQWFNFGTYGPWWGPQQVWIYFFPDTPQFVRLLGGTVVPFRQWLTLGFAYDGRSTVQLTINGQVWKSMTGAFAPLPGLGTDLGIGNTLPGMPVPVHGNLLDGLIDEVKIWKRNPHRMGSDFLSGPMDGDTAGCWAHWGRALAAWLGENPDCAERLSGLLPVLDSALSAVTPGTDPALEARFESAVAQYRTLWRAGHVNDPAMAGVLLDIHGILRQAGVEPEAFIEQIIDSDCWRRLLAEVPPPDCDTDLGAVLSSTARQLGDRERHLRRRAAE</sequence>
<protein>
    <submittedName>
        <fullName evidence="1">LamG-like jellyroll fold domain-containing protein</fullName>
    </submittedName>
</protein>
<gene>
    <name evidence="1" type="ORF">AB0L03_13025</name>
</gene>
<dbReference type="InterPro" id="IPR013320">
    <property type="entry name" value="ConA-like_dom_sf"/>
</dbReference>
<proteinExistence type="predicted"/>
<dbReference type="Gene3D" id="2.60.120.200">
    <property type="match status" value="1"/>
</dbReference>
<reference evidence="1 2" key="1">
    <citation type="submission" date="2024-06" db="EMBL/GenBank/DDBJ databases">
        <title>The Natural Products Discovery Center: Release of the First 8490 Sequenced Strains for Exploring Actinobacteria Biosynthetic Diversity.</title>
        <authorList>
            <person name="Kalkreuter E."/>
            <person name="Kautsar S.A."/>
            <person name="Yang D."/>
            <person name="Bader C.D."/>
            <person name="Teijaro C.N."/>
            <person name="Fluegel L."/>
            <person name="Davis C.M."/>
            <person name="Simpson J.R."/>
            <person name="Lauterbach L."/>
            <person name="Steele A.D."/>
            <person name="Gui C."/>
            <person name="Meng S."/>
            <person name="Li G."/>
            <person name="Viehrig K."/>
            <person name="Ye F."/>
            <person name="Su P."/>
            <person name="Kiefer A.F."/>
            <person name="Nichols A."/>
            <person name="Cepeda A.J."/>
            <person name="Yan W."/>
            <person name="Fan B."/>
            <person name="Jiang Y."/>
            <person name="Adhikari A."/>
            <person name="Zheng C.-J."/>
            <person name="Schuster L."/>
            <person name="Cowan T.M."/>
            <person name="Smanski M.J."/>
            <person name="Chevrette M.G."/>
            <person name="De Carvalho L.P.S."/>
            <person name="Shen B."/>
        </authorList>
    </citation>
    <scope>NUCLEOTIDE SEQUENCE [LARGE SCALE GENOMIC DNA]</scope>
    <source>
        <strain evidence="1 2">NPDC053791</strain>
    </source>
</reference>
<accession>A0ABV3IVD2</accession>
<organism evidence="1 2">
    <name type="scientific">Streptomyces roseoverticillatus</name>
    <dbReference type="NCBI Taxonomy" id="66429"/>
    <lineage>
        <taxon>Bacteria</taxon>
        <taxon>Bacillati</taxon>
        <taxon>Actinomycetota</taxon>
        <taxon>Actinomycetes</taxon>
        <taxon>Kitasatosporales</taxon>
        <taxon>Streptomycetaceae</taxon>
        <taxon>Streptomyces</taxon>
    </lineage>
</organism>
<dbReference type="Proteomes" id="UP001552479">
    <property type="component" value="Unassembled WGS sequence"/>
</dbReference>
<comment type="caution">
    <text evidence="1">The sequence shown here is derived from an EMBL/GenBank/DDBJ whole genome shotgun (WGS) entry which is preliminary data.</text>
</comment>
<dbReference type="RefSeq" id="WP_366087945.1">
    <property type="nucleotide sequence ID" value="NZ_JBFASG010000010.1"/>
</dbReference>